<feature type="non-terminal residue" evidence="2">
    <location>
        <position position="228"/>
    </location>
</feature>
<reference evidence="2" key="1">
    <citation type="submission" date="2018-05" db="EMBL/GenBank/DDBJ databases">
        <authorList>
            <person name="Lanie J.A."/>
            <person name="Ng W.-L."/>
            <person name="Kazmierczak K.M."/>
            <person name="Andrzejewski T.M."/>
            <person name="Davidsen T.M."/>
            <person name="Wayne K.J."/>
            <person name="Tettelin H."/>
            <person name="Glass J.I."/>
            <person name="Rusch D."/>
            <person name="Podicherti R."/>
            <person name="Tsui H.-C.T."/>
            <person name="Winkler M.E."/>
        </authorList>
    </citation>
    <scope>NUCLEOTIDE SEQUENCE</scope>
</reference>
<dbReference type="GO" id="GO:0005829">
    <property type="term" value="C:cytosol"/>
    <property type="evidence" value="ECO:0007669"/>
    <property type="project" value="TreeGrafter"/>
</dbReference>
<dbReference type="AlphaFoldDB" id="A0A381W105"/>
<feature type="domain" description="Formyl transferase N-terminal" evidence="1">
    <location>
        <begin position="118"/>
        <end position="221"/>
    </location>
</feature>
<evidence type="ECO:0000313" key="2">
    <source>
        <dbReference type="EMBL" id="SVA45563.1"/>
    </source>
</evidence>
<dbReference type="EMBL" id="UINC01010224">
    <property type="protein sequence ID" value="SVA45563.1"/>
    <property type="molecule type" value="Genomic_DNA"/>
</dbReference>
<dbReference type="InterPro" id="IPR036477">
    <property type="entry name" value="Formyl_transf_N_sf"/>
</dbReference>
<sequence length="228" mass="25870">VKIVILANDDIPYSGLLSYPVLKKFANEISGIFIQDRILDSNTTTLGLFNKVKKKSSLQFAIFYAREIINYKIAVLIRRIFHMNKHSNDCYIETNANLGKMFGIPVFKIEGSINDEIWLNKINEIKPDLIICIRYAEILKNSLLTIPNGGVINFHPSLLPKYKGMAPIFQALLHNENEIGFSLHYIDEGIDTGEIIKRQKIKTEKNESVSHIAIRAHVVAGYELLSVI</sequence>
<protein>
    <recommendedName>
        <fullName evidence="1">Formyl transferase N-terminal domain-containing protein</fullName>
    </recommendedName>
</protein>
<proteinExistence type="predicted"/>
<name>A0A381W105_9ZZZZ</name>
<dbReference type="Pfam" id="PF00551">
    <property type="entry name" value="Formyl_trans_N"/>
    <property type="match status" value="1"/>
</dbReference>
<dbReference type="SUPFAM" id="SSF53328">
    <property type="entry name" value="Formyltransferase"/>
    <property type="match status" value="1"/>
</dbReference>
<evidence type="ECO:0000259" key="1">
    <source>
        <dbReference type="Pfam" id="PF00551"/>
    </source>
</evidence>
<dbReference type="InterPro" id="IPR002376">
    <property type="entry name" value="Formyl_transf_N"/>
</dbReference>
<feature type="non-terminal residue" evidence="2">
    <location>
        <position position="1"/>
    </location>
</feature>
<gene>
    <name evidence="2" type="ORF">METZ01_LOCUS98417</name>
</gene>
<dbReference type="CDD" id="cd08369">
    <property type="entry name" value="FMT_core"/>
    <property type="match status" value="1"/>
</dbReference>
<dbReference type="Gene3D" id="3.40.50.12230">
    <property type="match status" value="1"/>
</dbReference>
<accession>A0A381W105</accession>
<organism evidence="2">
    <name type="scientific">marine metagenome</name>
    <dbReference type="NCBI Taxonomy" id="408172"/>
    <lineage>
        <taxon>unclassified sequences</taxon>
        <taxon>metagenomes</taxon>
        <taxon>ecological metagenomes</taxon>
    </lineage>
</organism>
<dbReference type="GO" id="GO:0004479">
    <property type="term" value="F:methionyl-tRNA formyltransferase activity"/>
    <property type="evidence" value="ECO:0007669"/>
    <property type="project" value="TreeGrafter"/>
</dbReference>
<dbReference type="PANTHER" id="PTHR11138:SF5">
    <property type="entry name" value="METHIONYL-TRNA FORMYLTRANSFERASE, MITOCHONDRIAL"/>
    <property type="match status" value="1"/>
</dbReference>
<dbReference type="PANTHER" id="PTHR11138">
    <property type="entry name" value="METHIONYL-TRNA FORMYLTRANSFERASE"/>
    <property type="match status" value="1"/>
</dbReference>